<dbReference type="GO" id="GO:0005829">
    <property type="term" value="C:cytosol"/>
    <property type="evidence" value="ECO:0007669"/>
    <property type="project" value="UniProtKB-SubCell"/>
</dbReference>
<dbReference type="GO" id="GO:0000160">
    <property type="term" value="P:phosphorelay signal transduction system"/>
    <property type="evidence" value="ECO:0007669"/>
    <property type="project" value="UniProtKB-UniRule"/>
</dbReference>
<dbReference type="Pfam" id="PF01627">
    <property type="entry name" value="Hpt"/>
    <property type="match status" value="1"/>
</dbReference>
<evidence type="ECO:0000256" key="2">
    <source>
        <dbReference type="ARBA" id="ARBA00022864"/>
    </source>
</evidence>
<keyword evidence="2 6" id="KW-0932">Cytokinin signaling pathway</keyword>
<evidence type="ECO:0000256" key="1">
    <source>
        <dbReference type="ARBA" id="ARBA00022490"/>
    </source>
</evidence>
<dbReference type="GO" id="GO:0009927">
    <property type="term" value="F:histidine phosphotransfer kinase activity"/>
    <property type="evidence" value="ECO:0007669"/>
    <property type="project" value="UniProtKB-UniRule"/>
</dbReference>
<comment type="caution">
    <text evidence="8">The sequence shown here is derived from an EMBL/GenBank/DDBJ whole genome shotgun (WGS) entry which is preliminary data.</text>
</comment>
<dbReference type="InterPro" id="IPR036641">
    <property type="entry name" value="HPT_dom_sf"/>
</dbReference>
<evidence type="ECO:0000256" key="3">
    <source>
        <dbReference type="ARBA" id="ARBA00023012"/>
    </source>
</evidence>
<dbReference type="CDD" id="cd00088">
    <property type="entry name" value="HPT"/>
    <property type="match status" value="1"/>
</dbReference>
<evidence type="ECO:0000313" key="8">
    <source>
        <dbReference type="EMBL" id="DAD29221.1"/>
    </source>
</evidence>
<feature type="domain" description="HPt" evidence="7">
    <location>
        <begin position="38"/>
        <end position="133"/>
    </location>
</feature>
<dbReference type="PANTHER" id="PTHR28242:SF30">
    <property type="entry name" value="HISTIDINE-CONTAINING PHOSPHOTRANSFER PROTEIN 2"/>
    <property type="match status" value="1"/>
</dbReference>
<evidence type="ECO:0000259" key="7">
    <source>
        <dbReference type="PROSITE" id="PS50894"/>
    </source>
</evidence>
<dbReference type="AlphaFoldDB" id="A0A822YCH1"/>
<sequence length="148" mass="16797">MALKALKSQLKAVLESLYTEGVLDHQFDQLQALQDANNPGFVVEVVTLFYEDTEKTLRELTKYLEQPIADNQRVDSYVHQLKGSSSSIGAQQIKLACIDFHQACLDNNKDGPLIKLSMNSIIYKANSRLLFSWRKESLLMIPNNSDDY</sequence>
<gene>
    <name evidence="8" type="ORF">HUJ06_030689</name>
</gene>
<keyword evidence="3 6" id="KW-0902">Two-component regulatory system</keyword>
<dbReference type="PANTHER" id="PTHR28242">
    <property type="entry name" value="PHOSPHORELAY INTERMEDIATE PROTEIN YPD1"/>
    <property type="match status" value="1"/>
</dbReference>
<dbReference type="GO" id="GO:0005634">
    <property type="term" value="C:nucleus"/>
    <property type="evidence" value="ECO:0007669"/>
    <property type="project" value="UniProtKB-SubCell"/>
</dbReference>
<evidence type="ECO:0000256" key="6">
    <source>
        <dbReference type="RuleBase" id="RU369004"/>
    </source>
</evidence>
<reference evidence="8 9" key="1">
    <citation type="journal article" date="2020" name="Mol. Biol. Evol.">
        <title>Distinct Expression and Methylation Patterns for Genes with Different Fates following a Single Whole-Genome Duplication in Flowering Plants.</title>
        <authorList>
            <person name="Shi T."/>
            <person name="Rahmani R.S."/>
            <person name="Gugger P.F."/>
            <person name="Wang M."/>
            <person name="Li H."/>
            <person name="Zhang Y."/>
            <person name="Li Z."/>
            <person name="Wang Q."/>
            <person name="Van de Peer Y."/>
            <person name="Marchal K."/>
            <person name="Chen J."/>
        </authorList>
    </citation>
    <scope>NUCLEOTIDE SEQUENCE [LARGE SCALE GENOMIC DNA]</scope>
    <source>
        <tissue evidence="8">Leaf</tissue>
    </source>
</reference>
<name>A0A822YCH1_NELNU</name>
<dbReference type="FunFam" id="1.20.120.160:FF:000001">
    <property type="entry name" value="Histidine-containing phosphotransfer protein 1"/>
    <property type="match status" value="1"/>
</dbReference>
<comment type="domain">
    <text evidence="6">Histidine-containing phosphotransfer domain (HPt) contains an active histidine that mediates the phosphotransfer.</text>
</comment>
<dbReference type="Proteomes" id="UP000607653">
    <property type="component" value="Unassembled WGS sequence"/>
</dbReference>
<dbReference type="SUPFAM" id="SSF47226">
    <property type="entry name" value="Histidine-containing phosphotransfer domain, HPT domain"/>
    <property type="match status" value="1"/>
</dbReference>
<keyword evidence="5" id="KW-0597">Phosphoprotein</keyword>
<dbReference type="EMBL" id="DUZY01000002">
    <property type="protein sequence ID" value="DAD29221.1"/>
    <property type="molecule type" value="Genomic_DNA"/>
</dbReference>
<dbReference type="InterPro" id="IPR045871">
    <property type="entry name" value="AHP1-5/YPD1"/>
</dbReference>
<dbReference type="PROSITE" id="PS50894">
    <property type="entry name" value="HPT"/>
    <property type="match status" value="1"/>
</dbReference>
<protein>
    <recommendedName>
        <fullName evidence="6">Histidine-containing phosphotransfer protein</fullName>
    </recommendedName>
</protein>
<dbReference type="GO" id="GO:0043424">
    <property type="term" value="F:protein histidine kinase binding"/>
    <property type="evidence" value="ECO:0007669"/>
    <property type="project" value="UniProtKB-UniRule"/>
</dbReference>
<keyword evidence="9" id="KW-1185">Reference proteome</keyword>
<accession>A0A822YCH1</accession>
<dbReference type="InterPro" id="IPR008207">
    <property type="entry name" value="Sig_transdc_His_kin_Hpt_dom"/>
</dbReference>
<dbReference type="GO" id="GO:0009736">
    <property type="term" value="P:cytokinin-activated signaling pathway"/>
    <property type="evidence" value="ECO:0007669"/>
    <property type="project" value="UniProtKB-KW"/>
</dbReference>
<keyword evidence="4" id="KW-0539">Nucleus</keyword>
<evidence type="ECO:0000256" key="5">
    <source>
        <dbReference type="PROSITE-ProRule" id="PRU00110"/>
    </source>
</evidence>
<comment type="subcellular location">
    <subcellularLocation>
        <location evidence="6">Cytoplasm</location>
        <location evidence="6">Cytosol</location>
    </subcellularLocation>
    <subcellularLocation>
        <location evidence="6">Nucleus</location>
    </subcellularLocation>
</comment>
<comment type="function">
    <text evidence="6">Functions as a two-component phosphorelay mediators between cytokinin sensor histidine kinases and response regulators (B-type ARRs). Plays an important role in propagating cytokinin signal transduction.</text>
</comment>
<organism evidence="8 9">
    <name type="scientific">Nelumbo nucifera</name>
    <name type="common">Sacred lotus</name>
    <dbReference type="NCBI Taxonomy" id="4432"/>
    <lineage>
        <taxon>Eukaryota</taxon>
        <taxon>Viridiplantae</taxon>
        <taxon>Streptophyta</taxon>
        <taxon>Embryophyta</taxon>
        <taxon>Tracheophyta</taxon>
        <taxon>Spermatophyta</taxon>
        <taxon>Magnoliopsida</taxon>
        <taxon>Proteales</taxon>
        <taxon>Nelumbonaceae</taxon>
        <taxon>Nelumbo</taxon>
    </lineage>
</organism>
<evidence type="ECO:0000256" key="4">
    <source>
        <dbReference type="ARBA" id="ARBA00023242"/>
    </source>
</evidence>
<evidence type="ECO:0000313" key="9">
    <source>
        <dbReference type="Proteomes" id="UP000607653"/>
    </source>
</evidence>
<feature type="modified residue" description="Phosphohistidine" evidence="5">
    <location>
        <position position="79"/>
    </location>
</feature>
<proteinExistence type="predicted"/>
<keyword evidence="1" id="KW-0963">Cytoplasm</keyword>
<dbReference type="Gene3D" id="1.20.120.160">
    <property type="entry name" value="HPT domain"/>
    <property type="match status" value="1"/>
</dbReference>